<proteinExistence type="predicted"/>
<organism evidence="5 6">
    <name type="scientific">Actinopolymorpha cephalotaxi</name>
    <dbReference type="NCBI Taxonomy" id="504797"/>
    <lineage>
        <taxon>Bacteria</taxon>
        <taxon>Bacillati</taxon>
        <taxon>Actinomycetota</taxon>
        <taxon>Actinomycetes</taxon>
        <taxon>Propionibacteriales</taxon>
        <taxon>Actinopolymorphaceae</taxon>
        <taxon>Actinopolymorpha</taxon>
    </lineage>
</organism>
<dbReference type="InterPro" id="IPR005182">
    <property type="entry name" value="YdbS-like_PH"/>
</dbReference>
<protein>
    <recommendedName>
        <fullName evidence="3">YdbS-like PH domain-containing protein</fullName>
    </recommendedName>
</protein>
<dbReference type="STRING" id="504797.SAMN05421678_110111"/>
<reference evidence="4 7" key="2">
    <citation type="submission" date="2020-07" db="EMBL/GenBank/DDBJ databases">
        <title>Sequencing the genomes of 1000 actinobacteria strains.</title>
        <authorList>
            <person name="Klenk H.-P."/>
        </authorList>
    </citation>
    <scope>NUCLEOTIDE SEQUENCE [LARGE SCALE GENOMIC DNA]</scope>
    <source>
        <strain evidence="4 7">DSM 45117</strain>
    </source>
</reference>
<keyword evidence="2" id="KW-1133">Transmembrane helix</keyword>
<dbReference type="AlphaFoldDB" id="A0A1I2WBC6"/>
<feature type="region of interest" description="Disordered" evidence="1">
    <location>
        <begin position="1"/>
        <end position="21"/>
    </location>
</feature>
<name>A0A1I2WBC6_9ACTN</name>
<dbReference type="Proteomes" id="UP000533017">
    <property type="component" value="Unassembled WGS sequence"/>
</dbReference>
<dbReference type="EMBL" id="FOOI01000010">
    <property type="protein sequence ID" value="SFG96791.1"/>
    <property type="molecule type" value="Genomic_DNA"/>
</dbReference>
<gene>
    <name evidence="4" type="ORF">FHR37_001587</name>
    <name evidence="5" type="ORF">SAMN05421678_110111</name>
</gene>
<evidence type="ECO:0000259" key="3">
    <source>
        <dbReference type="Pfam" id="PF03703"/>
    </source>
</evidence>
<evidence type="ECO:0000256" key="1">
    <source>
        <dbReference type="SAM" id="MobiDB-lite"/>
    </source>
</evidence>
<dbReference type="Pfam" id="PF03703">
    <property type="entry name" value="bPH_2"/>
    <property type="match status" value="1"/>
</dbReference>
<keyword evidence="2" id="KW-0812">Transmembrane</keyword>
<dbReference type="Proteomes" id="UP000199052">
    <property type="component" value="Unassembled WGS sequence"/>
</dbReference>
<evidence type="ECO:0000313" key="7">
    <source>
        <dbReference type="Proteomes" id="UP000533017"/>
    </source>
</evidence>
<dbReference type="PANTHER" id="PTHR34473:SF3">
    <property type="entry name" value="TRANSMEMBRANE PROTEIN-RELATED"/>
    <property type="match status" value="1"/>
</dbReference>
<dbReference type="EMBL" id="JACBZA010000001">
    <property type="protein sequence ID" value="NYH82736.1"/>
    <property type="molecule type" value="Genomic_DNA"/>
</dbReference>
<feature type="domain" description="YdbS-like PH" evidence="3">
    <location>
        <begin position="89"/>
        <end position="164"/>
    </location>
</feature>
<dbReference type="RefSeq" id="WP_237768899.1">
    <property type="nucleotide sequence ID" value="NZ_FOOI01000010.1"/>
</dbReference>
<sequence>MTIGENSGPPAPSGPPELELRPPRHRVAPGARLYWAARAGAGWLLLLAVQIGWWILAGGVTGWRVAGVVATVVLGAAHVTVMPRWRYHVHRWEATGEAVYTQSGWFDQERRIAPVSRIQTVDSERGPLEQLFGLSNVTVTTASAAGPLKIHGLDRDTVERLVDELTRTTQANQGDAT</sequence>
<keyword evidence="7" id="KW-1185">Reference proteome</keyword>
<feature type="transmembrane region" description="Helical" evidence="2">
    <location>
        <begin position="33"/>
        <end position="56"/>
    </location>
</feature>
<keyword evidence="2" id="KW-0472">Membrane</keyword>
<evidence type="ECO:0000313" key="6">
    <source>
        <dbReference type="Proteomes" id="UP000199052"/>
    </source>
</evidence>
<feature type="transmembrane region" description="Helical" evidence="2">
    <location>
        <begin position="62"/>
        <end position="81"/>
    </location>
</feature>
<evidence type="ECO:0000313" key="5">
    <source>
        <dbReference type="EMBL" id="SFG96791.1"/>
    </source>
</evidence>
<evidence type="ECO:0000313" key="4">
    <source>
        <dbReference type="EMBL" id="NYH82736.1"/>
    </source>
</evidence>
<accession>A0A1I2WBC6</accession>
<dbReference type="PANTHER" id="PTHR34473">
    <property type="entry name" value="UPF0699 TRANSMEMBRANE PROTEIN YDBS"/>
    <property type="match status" value="1"/>
</dbReference>
<evidence type="ECO:0000256" key="2">
    <source>
        <dbReference type="SAM" id="Phobius"/>
    </source>
</evidence>
<reference evidence="5 6" key="1">
    <citation type="submission" date="2016-10" db="EMBL/GenBank/DDBJ databases">
        <authorList>
            <person name="de Groot N.N."/>
        </authorList>
    </citation>
    <scope>NUCLEOTIDE SEQUENCE [LARGE SCALE GENOMIC DNA]</scope>
    <source>
        <strain evidence="5 6">CPCC 202808</strain>
    </source>
</reference>